<protein>
    <submittedName>
        <fullName evidence="2">Uncharacterized protein</fullName>
    </submittedName>
</protein>
<evidence type="ECO:0000313" key="2">
    <source>
        <dbReference type="EMBL" id="EWM22777.1"/>
    </source>
</evidence>
<accession>W7T8N2</accession>
<reference evidence="2 3" key="1">
    <citation type="journal article" date="2014" name="Mol. Plant">
        <title>Chromosome Scale Genome Assembly and Transcriptome Profiling of Nannochloropsis gaditana in Nitrogen Depletion.</title>
        <authorList>
            <person name="Corteggiani Carpinelli E."/>
            <person name="Telatin A."/>
            <person name="Vitulo N."/>
            <person name="Forcato C."/>
            <person name="D'Angelo M."/>
            <person name="Schiavon R."/>
            <person name="Vezzi A."/>
            <person name="Giacometti G.M."/>
            <person name="Morosinotto T."/>
            <person name="Valle G."/>
        </authorList>
    </citation>
    <scope>NUCLEOTIDE SEQUENCE [LARGE SCALE GENOMIC DNA]</scope>
    <source>
        <strain evidence="2 3">B-31</strain>
    </source>
</reference>
<comment type="caution">
    <text evidence="2">The sequence shown here is derived from an EMBL/GenBank/DDBJ whole genome shotgun (WGS) entry which is preliminary data.</text>
</comment>
<feature type="region of interest" description="Disordered" evidence="1">
    <location>
        <begin position="108"/>
        <end position="136"/>
    </location>
</feature>
<dbReference type="PANTHER" id="PTHR12436:SF4">
    <property type="entry name" value="LEUKOCYTE RECEPTOR CLUSTER MEMBER 8"/>
    <property type="match status" value="1"/>
</dbReference>
<evidence type="ECO:0000256" key="1">
    <source>
        <dbReference type="SAM" id="MobiDB-lite"/>
    </source>
</evidence>
<feature type="compositionally biased region" description="Low complexity" evidence="1">
    <location>
        <begin position="111"/>
        <end position="127"/>
    </location>
</feature>
<dbReference type="Proteomes" id="UP000019335">
    <property type="component" value="Unassembled WGS sequence"/>
</dbReference>
<dbReference type="PANTHER" id="PTHR12436">
    <property type="entry name" value="80 KDA MCM3-ASSOCIATED PROTEIN"/>
    <property type="match status" value="1"/>
</dbReference>
<organism evidence="2 3">
    <name type="scientific">Nannochloropsis gaditana</name>
    <dbReference type="NCBI Taxonomy" id="72520"/>
    <lineage>
        <taxon>Eukaryota</taxon>
        <taxon>Sar</taxon>
        <taxon>Stramenopiles</taxon>
        <taxon>Ochrophyta</taxon>
        <taxon>Eustigmatophyceae</taxon>
        <taxon>Eustigmatales</taxon>
        <taxon>Monodopsidaceae</taxon>
        <taxon>Nannochloropsis</taxon>
    </lineage>
</organism>
<proteinExistence type="predicted"/>
<evidence type="ECO:0000313" key="3">
    <source>
        <dbReference type="Proteomes" id="UP000019335"/>
    </source>
</evidence>
<dbReference type="AlphaFoldDB" id="W7T8N2"/>
<dbReference type="InterPro" id="IPR045107">
    <property type="entry name" value="SAC3/GANP/THP3"/>
</dbReference>
<dbReference type="PROSITE" id="PS51257">
    <property type="entry name" value="PROKAR_LIPOPROTEIN"/>
    <property type="match status" value="1"/>
</dbReference>
<keyword evidence="3" id="KW-1185">Reference proteome</keyword>
<dbReference type="OrthoDB" id="199574at2759"/>
<sequence length="202" mass="22309">MRPHLYLAPFIFAGGCSFDQVDESIDGKDHSQARKKQIFQAIILPAPEALKQSLRVVLPAKCQHLKPPGRFQLTKYLGMKVSNSMAISQASSFADPEELRRRQTRAARFGPSLSTSVPSPSTSTHPATLKKKESRKGQVRYGPVVGTCVVVEKDYTRSADDFDPALVRPPPVLQEALRCVKAHWAKHEDYAHACSQTPSPST</sequence>
<dbReference type="GO" id="GO:0005634">
    <property type="term" value="C:nucleus"/>
    <property type="evidence" value="ECO:0007669"/>
    <property type="project" value="TreeGrafter"/>
</dbReference>
<dbReference type="EMBL" id="AZIL01002089">
    <property type="protein sequence ID" value="EWM22777.1"/>
    <property type="molecule type" value="Genomic_DNA"/>
</dbReference>
<name>W7T8N2_9STRA</name>
<gene>
    <name evidence="2" type="ORF">Naga_101279g1</name>
</gene>